<evidence type="ECO:0000313" key="6">
    <source>
        <dbReference type="Proteomes" id="UP001634394"/>
    </source>
</evidence>
<dbReference type="SMART" id="SM00644">
    <property type="entry name" value="Ami_2"/>
    <property type="match status" value="1"/>
</dbReference>
<dbReference type="PANTHER" id="PTHR11022">
    <property type="entry name" value="PEPTIDOGLYCAN RECOGNITION PROTEIN"/>
    <property type="match status" value="1"/>
</dbReference>
<keyword evidence="6" id="KW-1185">Reference proteome</keyword>
<dbReference type="Pfam" id="PF01510">
    <property type="entry name" value="Amidase_2"/>
    <property type="match status" value="1"/>
</dbReference>
<dbReference type="InterPro" id="IPR002502">
    <property type="entry name" value="Amidase_domain"/>
</dbReference>
<evidence type="ECO:0000256" key="1">
    <source>
        <dbReference type="ARBA" id="ARBA00007553"/>
    </source>
</evidence>
<accession>A0ABD3VPY9</accession>
<evidence type="ECO:0000313" key="5">
    <source>
        <dbReference type="EMBL" id="KAL3863674.1"/>
    </source>
</evidence>
<feature type="domain" description="N-acetylmuramoyl-L-alanine amidase" evidence="3">
    <location>
        <begin position="86"/>
        <end position="217"/>
    </location>
</feature>
<dbReference type="CDD" id="cd06583">
    <property type="entry name" value="PGRP"/>
    <property type="match status" value="1"/>
</dbReference>
<keyword evidence="2" id="KW-0391">Immunity</keyword>
<comment type="caution">
    <text evidence="5">The sequence shown here is derived from an EMBL/GenBank/DDBJ whole genome shotgun (WGS) entry which is preliminary data.</text>
</comment>
<dbReference type="PANTHER" id="PTHR11022:SF41">
    <property type="entry name" value="PEPTIDOGLYCAN-RECOGNITION PROTEIN LC-RELATED"/>
    <property type="match status" value="1"/>
</dbReference>
<gene>
    <name evidence="5" type="ORF">ACJMK2_005421</name>
</gene>
<comment type="similarity">
    <text evidence="1">Belongs to the N-acetylmuramoyl-L-alanine amidase 2 family.</text>
</comment>
<dbReference type="SMART" id="SM00701">
    <property type="entry name" value="PGRP"/>
    <property type="match status" value="1"/>
</dbReference>
<protein>
    <recommendedName>
        <fullName evidence="7">Peptidoglycan-recognition protein</fullName>
    </recommendedName>
</protein>
<dbReference type="GO" id="GO:0002376">
    <property type="term" value="P:immune system process"/>
    <property type="evidence" value="ECO:0007669"/>
    <property type="project" value="UniProtKB-KW"/>
</dbReference>
<dbReference type="Proteomes" id="UP001634394">
    <property type="component" value="Unassembled WGS sequence"/>
</dbReference>
<organism evidence="5 6">
    <name type="scientific">Sinanodonta woodiana</name>
    <name type="common">Chinese pond mussel</name>
    <name type="synonym">Anodonta woodiana</name>
    <dbReference type="NCBI Taxonomy" id="1069815"/>
    <lineage>
        <taxon>Eukaryota</taxon>
        <taxon>Metazoa</taxon>
        <taxon>Spiralia</taxon>
        <taxon>Lophotrochozoa</taxon>
        <taxon>Mollusca</taxon>
        <taxon>Bivalvia</taxon>
        <taxon>Autobranchia</taxon>
        <taxon>Heteroconchia</taxon>
        <taxon>Palaeoheterodonta</taxon>
        <taxon>Unionida</taxon>
        <taxon>Unionoidea</taxon>
        <taxon>Unionidae</taxon>
        <taxon>Unioninae</taxon>
        <taxon>Sinanodonta</taxon>
    </lineage>
</organism>
<evidence type="ECO:0000256" key="2">
    <source>
        <dbReference type="ARBA" id="ARBA00022859"/>
    </source>
</evidence>
<evidence type="ECO:0008006" key="7">
    <source>
        <dbReference type="Google" id="ProtNLM"/>
    </source>
</evidence>
<dbReference type="InterPro" id="IPR006619">
    <property type="entry name" value="PGRP_domain_met/bac"/>
</dbReference>
<name>A0ABD3VPY9_SINWO</name>
<proteinExistence type="inferred from homology"/>
<evidence type="ECO:0000259" key="4">
    <source>
        <dbReference type="SMART" id="SM00701"/>
    </source>
</evidence>
<dbReference type="EMBL" id="JBJQND010000010">
    <property type="protein sequence ID" value="KAL3863674.1"/>
    <property type="molecule type" value="Genomic_DNA"/>
</dbReference>
<dbReference type="InterPro" id="IPR036505">
    <property type="entry name" value="Amidase/PGRP_sf"/>
</dbReference>
<dbReference type="InterPro" id="IPR015510">
    <property type="entry name" value="PGRP"/>
</dbReference>
<sequence>MWWSCCAQVLCYLHIQYVLSLDACIIKLILTYLNTITITYVTNQYGNKRINNGANTKRSCMNLEMKLKKTYCPNVNIVHRSAWGAAAPTSVSALHLPVSLVFIQHTETPACHDPTSCKARVKNIQQYHMSTNGNFLVVEDGTIYEGRGLDRVGAHTMGYNSRGIAFSFIGSYSNSKSPAAALTAVKNMIQCGITQGKVDSAYHLYGHRDVNPTSCPGDALYHEIQTWPHYSHTKP</sequence>
<dbReference type="AlphaFoldDB" id="A0ABD3VPY9"/>
<feature type="domain" description="Peptidoglycan recognition protein family" evidence="4">
    <location>
        <begin position="75"/>
        <end position="211"/>
    </location>
</feature>
<reference evidence="5 6" key="1">
    <citation type="submission" date="2024-11" db="EMBL/GenBank/DDBJ databases">
        <title>Chromosome-level genome assembly of the freshwater bivalve Anodonta woodiana.</title>
        <authorList>
            <person name="Chen X."/>
        </authorList>
    </citation>
    <scope>NUCLEOTIDE SEQUENCE [LARGE SCALE GENOMIC DNA]</scope>
    <source>
        <strain evidence="5">MN2024</strain>
        <tissue evidence="5">Gills</tissue>
    </source>
</reference>
<dbReference type="Gene3D" id="3.40.80.10">
    <property type="entry name" value="Peptidoglycan recognition protein-like"/>
    <property type="match status" value="1"/>
</dbReference>
<evidence type="ECO:0000259" key="3">
    <source>
        <dbReference type="SMART" id="SM00644"/>
    </source>
</evidence>
<dbReference type="SUPFAM" id="SSF55846">
    <property type="entry name" value="N-acetylmuramoyl-L-alanine amidase-like"/>
    <property type="match status" value="1"/>
</dbReference>
<dbReference type="FunFam" id="3.40.80.10:FF:000001">
    <property type="entry name" value="Peptidoglycan recognition protein 1"/>
    <property type="match status" value="1"/>
</dbReference>